<dbReference type="EMBL" id="JRKL02012793">
    <property type="protein sequence ID" value="KAF3943745.1"/>
    <property type="molecule type" value="Genomic_DNA"/>
</dbReference>
<accession>A0A8J4Q4M9</accession>
<feature type="compositionally biased region" description="Basic and acidic residues" evidence="1">
    <location>
        <begin position="242"/>
        <end position="258"/>
    </location>
</feature>
<evidence type="ECO:0000256" key="1">
    <source>
        <dbReference type="SAM" id="MobiDB-lite"/>
    </source>
</evidence>
<organism evidence="3 4">
    <name type="scientific">Castanea mollissima</name>
    <name type="common">Chinese chestnut</name>
    <dbReference type="NCBI Taxonomy" id="60419"/>
    <lineage>
        <taxon>Eukaryota</taxon>
        <taxon>Viridiplantae</taxon>
        <taxon>Streptophyta</taxon>
        <taxon>Embryophyta</taxon>
        <taxon>Tracheophyta</taxon>
        <taxon>Spermatophyta</taxon>
        <taxon>Magnoliopsida</taxon>
        <taxon>eudicotyledons</taxon>
        <taxon>Gunneridae</taxon>
        <taxon>Pentapetalae</taxon>
        <taxon>rosids</taxon>
        <taxon>fabids</taxon>
        <taxon>Fagales</taxon>
        <taxon>Fagaceae</taxon>
        <taxon>Castanea</taxon>
    </lineage>
</organism>
<keyword evidence="2" id="KW-1133">Transmembrane helix</keyword>
<reference evidence="3" key="1">
    <citation type="submission" date="2020-03" db="EMBL/GenBank/DDBJ databases">
        <title>Castanea mollissima Vanexum genome sequencing.</title>
        <authorList>
            <person name="Staton M."/>
        </authorList>
    </citation>
    <scope>NUCLEOTIDE SEQUENCE</scope>
    <source>
        <tissue evidence="3">Leaf</tissue>
    </source>
</reference>
<dbReference type="AlphaFoldDB" id="A0A8J4Q4M9"/>
<gene>
    <name evidence="3" type="ORF">CMV_029722</name>
</gene>
<feature type="transmembrane region" description="Helical" evidence="2">
    <location>
        <begin position="302"/>
        <end position="323"/>
    </location>
</feature>
<evidence type="ECO:0000313" key="3">
    <source>
        <dbReference type="EMBL" id="KAF3943745.1"/>
    </source>
</evidence>
<evidence type="ECO:0000256" key="2">
    <source>
        <dbReference type="SAM" id="Phobius"/>
    </source>
</evidence>
<keyword evidence="2" id="KW-0812">Transmembrane</keyword>
<evidence type="ECO:0008006" key="5">
    <source>
        <dbReference type="Google" id="ProtNLM"/>
    </source>
</evidence>
<keyword evidence="4" id="KW-1185">Reference proteome</keyword>
<feature type="compositionally biased region" description="Gly residues" evidence="1">
    <location>
        <begin position="204"/>
        <end position="241"/>
    </location>
</feature>
<feature type="region of interest" description="Disordered" evidence="1">
    <location>
        <begin position="179"/>
        <end position="265"/>
    </location>
</feature>
<sequence length="492" mass="53421">MFLAEIHTAGIISAYFFWHITSGYSLNVSDLVEVQPVQLSYGLCVFGCGLVFWLLVLLWAKLHEVAKLANLITPITSLNLYCCLLEPFVKFPLLVRFLVLFQASSNLALLLIWAFLSLKEYMKSSLTLNVCSVSCFTEEMEQSKRESLLKKLLKSEFLPNVEKKKIAKVGGQPRLFVRGTVDEAGGSGSGHGSGASGREENRGRYGGNDGGGGGGAGGGGESGSGHGSGASGSGENRGGSEGGDRGRDGGGADPESGRRVTNTEQAFKSSKITELSIMLTATTTAALVGFHQTPPSSSSKAMLVVVLIDHLVAYLCGLTSILLSSNPEDSEAAKIFGDIAFVCTALGFILTVAMFVAWYLVLIPVLLFGVVWLIFFRNGLKTRATEESSESLGHLFWSCQRARSMWGCSGLFGKQLDVHFSSFLDVLWNMLMIQNCKEEKLCLAVTLVGCLWNNRNEYRHGGKKKGEWERVQWAKNYLVEYQVANISTPMPP</sequence>
<feature type="transmembrane region" description="Helical" evidence="2">
    <location>
        <begin position="39"/>
        <end position="59"/>
    </location>
</feature>
<name>A0A8J4Q4M9_9ROSI</name>
<protein>
    <recommendedName>
        <fullName evidence="5">Transmembrane protein</fullName>
    </recommendedName>
</protein>
<feature type="transmembrane region" description="Helical" evidence="2">
    <location>
        <begin position="358"/>
        <end position="376"/>
    </location>
</feature>
<comment type="caution">
    <text evidence="3">The sequence shown here is derived from an EMBL/GenBank/DDBJ whole genome shotgun (WGS) entry which is preliminary data.</text>
</comment>
<feature type="transmembrane region" description="Helical" evidence="2">
    <location>
        <begin position="95"/>
        <end position="116"/>
    </location>
</feature>
<dbReference type="OrthoDB" id="10617459at2759"/>
<keyword evidence="2" id="KW-0472">Membrane</keyword>
<dbReference type="Proteomes" id="UP000737018">
    <property type="component" value="Unassembled WGS sequence"/>
</dbReference>
<feature type="compositionally biased region" description="Gly residues" evidence="1">
    <location>
        <begin position="185"/>
        <end position="195"/>
    </location>
</feature>
<evidence type="ECO:0000313" key="4">
    <source>
        <dbReference type="Proteomes" id="UP000737018"/>
    </source>
</evidence>
<proteinExistence type="predicted"/>